<organism evidence="3 4">
    <name type="scientific">Syntrophotalea acetylenivorans</name>
    <dbReference type="NCBI Taxonomy" id="1842532"/>
    <lineage>
        <taxon>Bacteria</taxon>
        <taxon>Pseudomonadati</taxon>
        <taxon>Thermodesulfobacteriota</taxon>
        <taxon>Desulfuromonadia</taxon>
        <taxon>Desulfuromonadales</taxon>
        <taxon>Syntrophotaleaceae</taxon>
        <taxon>Syntrophotalea</taxon>
    </lineage>
</organism>
<dbReference type="InterPro" id="IPR002048">
    <property type="entry name" value="EF_hand_dom"/>
</dbReference>
<dbReference type="EMBL" id="CP015519">
    <property type="protein sequence ID" value="APG28906.1"/>
    <property type="molecule type" value="Genomic_DNA"/>
</dbReference>
<dbReference type="InterPro" id="IPR018247">
    <property type="entry name" value="EF_Hand_1_Ca_BS"/>
</dbReference>
<dbReference type="KEGG" id="pef:A7E78_14360"/>
<dbReference type="RefSeq" id="WP_072284928.1">
    <property type="nucleotide sequence ID" value="NZ_CP015519.1"/>
</dbReference>
<proteinExistence type="predicted"/>
<dbReference type="PROSITE" id="PS50222">
    <property type="entry name" value="EF_HAND_2"/>
    <property type="match status" value="1"/>
</dbReference>
<dbReference type="NCBIfam" id="TIGR02532">
    <property type="entry name" value="IV_pilin_GFxxxE"/>
    <property type="match status" value="1"/>
</dbReference>
<feature type="transmembrane region" description="Helical" evidence="1">
    <location>
        <begin position="12"/>
        <end position="30"/>
    </location>
</feature>
<evidence type="ECO:0000313" key="3">
    <source>
        <dbReference type="EMBL" id="APG28906.1"/>
    </source>
</evidence>
<dbReference type="Pfam" id="PF07963">
    <property type="entry name" value="N_methyl"/>
    <property type="match status" value="1"/>
</dbReference>
<sequence length="286" mass="30611">MKSKAGFTLIEVLIAMVVSMIIMGGAYSVFMSQQKNTVAQTDISDIQQNLRAAMDFMARDIRMAGYAGTANGSLGDFGFVEVGFSDFSGNPSSGAMDQGFLQFSWDMDDSNSRIAGDGETVTYSLSNNTLVAPGSIALMRQRDSELVRQPLAGFIIALGLAFAYDADQDGELDQDAAGNVIWAVDTRNDGVWDNLDTNGDGQISAADLGGAAATGQIAGTATGVPLRPQDIRAVRIWLLGRSASPDNSYTDSNIYTVGPNVIQPNNNFRHRLLERTVLCRNMGLNL</sequence>
<dbReference type="AlphaFoldDB" id="A0A1L3GSI1"/>
<name>A0A1L3GSI1_9BACT</name>
<dbReference type="Proteomes" id="UP000182517">
    <property type="component" value="Chromosome"/>
</dbReference>
<gene>
    <name evidence="3" type="ORF">A7E78_14360</name>
</gene>
<dbReference type="STRING" id="1842532.A7E78_14360"/>
<evidence type="ECO:0000313" key="4">
    <source>
        <dbReference type="Proteomes" id="UP000182517"/>
    </source>
</evidence>
<dbReference type="PROSITE" id="PS00018">
    <property type="entry name" value="EF_HAND_1"/>
    <property type="match status" value="1"/>
</dbReference>
<dbReference type="OrthoDB" id="5405832at2"/>
<dbReference type="PROSITE" id="PS00409">
    <property type="entry name" value="PROKAR_NTER_METHYL"/>
    <property type="match status" value="1"/>
</dbReference>
<protein>
    <recommendedName>
        <fullName evidence="2">EF-hand domain-containing protein</fullName>
    </recommendedName>
</protein>
<keyword evidence="4" id="KW-1185">Reference proteome</keyword>
<dbReference type="GO" id="GO:0005509">
    <property type="term" value="F:calcium ion binding"/>
    <property type="evidence" value="ECO:0007669"/>
    <property type="project" value="InterPro"/>
</dbReference>
<dbReference type="InterPro" id="IPR045584">
    <property type="entry name" value="Pilin-like"/>
</dbReference>
<keyword evidence="1" id="KW-1133">Transmembrane helix</keyword>
<keyword evidence="1" id="KW-0812">Transmembrane</keyword>
<reference evidence="3 4" key="1">
    <citation type="journal article" date="2017" name="Genome Announc.">
        <title>Complete Genome Sequences of Two Acetylene-Fermenting Pelobacter acetylenicus Strains.</title>
        <authorList>
            <person name="Sutton J.M."/>
            <person name="Baesman S.M."/>
            <person name="Fierst J.L."/>
            <person name="Poret-Peterson A.T."/>
            <person name="Oremland R.S."/>
            <person name="Dunlap D.S."/>
            <person name="Akob D.M."/>
        </authorList>
    </citation>
    <scope>NUCLEOTIDE SEQUENCE [LARGE SCALE GENOMIC DNA]</scope>
    <source>
        <strain evidence="3 4">SFB93</strain>
    </source>
</reference>
<feature type="domain" description="EF-hand" evidence="2">
    <location>
        <begin position="183"/>
        <end position="218"/>
    </location>
</feature>
<evidence type="ECO:0000256" key="1">
    <source>
        <dbReference type="SAM" id="Phobius"/>
    </source>
</evidence>
<dbReference type="InterPro" id="IPR012902">
    <property type="entry name" value="N_methyl_site"/>
</dbReference>
<keyword evidence="1" id="KW-0472">Membrane</keyword>
<accession>A0A1L3GSI1</accession>
<evidence type="ECO:0000259" key="2">
    <source>
        <dbReference type="PROSITE" id="PS50222"/>
    </source>
</evidence>
<dbReference type="SUPFAM" id="SSF54523">
    <property type="entry name" value="Pili subunits"/>
    <property type="match status" value="1"/>
</dbReference>